<sequence>MNAIDDLDCIINGIFHGVTLTVVQIFTRRTSKACMTTGVRQRKVLMAARPVVDIYRSRLIFKALCLLDSLDDTHPG</sequence>
<dbReference type="AlphaFoldDB" id="A0A843S740"/>
<evidence type="ECO:0000313" key="2">
    <source>
        <dbReference type="Proteomes" id="UP000444318"/>
    </source>
</evidence>
<dbReference type="Proteomes" id="UP000444318">
    <property type="component" value="Unassembled WGS sequence"/>
</dbReference>
<dbReference type="RefSeq" id="WP_152800779.1">
    <property type="nucleotide sequence ID" value="NZ_WHUF01000001.1"/>
</dbReference>
<accession>A0A843S740</accession>
<dbReference type="EMBL" id="WHUF01000001">
    <property type="protein sequence ID" value="MQA18043.1"/>
    <property type="molecule type" value="Genomic_DNA"/>
</dbReference>
<reference evidence="1 2" key="1">
    <citation type="submission" date="2019-10" db="EMBL/GenBank/DDBJ databases">
        <title>Two novel species isolated from a subtropical stream in China.</title>
        <authorList>
            <person name="Lu H."/>
        </authorList>
    </citation>
    <scope>NUCLEOTIDE SEQUENCE [LARGE SCALE GENOMIC DNA]</scope>
    <source>
        <strain evidence="1 2">FT103W</strain>
    </source>
</reference>
<name>A0A843S740_9BURK</name>
<keyword evidence="2" id="KW-1185">Reference proteome</keyword>
<comment type="caution">
    <text evidence="1">The sequence shown here is derived from an EMBL/GenBank/DDBJ whole genome shotgun (WGS) entry which is preliminary data.</text>
</comment>
<proteinExistence type="predicted"/>
<gene>
    <name evidence="1" type="ORF">GEV01_00805</name>
</gene>
<organism evidence="1 2">
    <name type="scientific">Rugamonas rivuli</name>
    <dbReference type="NCBI Taxonomy" id="2743358"/>
    <lineage>
        <taxon>Bacteria</taxon>
        <taxon>Pseudomonadati</taxon>
        <taxon>Pseudomonadota</taxon>
        <taxon>Betaproteobacteria</taxon>
        <taxon>Burkholderiales</taxon>
        <taxon>Oxalobacteraceae</taxon>
        <taxon>Telluria group</taxon>
        <taxon>Rugamonas</taxon>
    </lineage>
</organism>
<protein>
    <submittedName>
        <fullName evidence="1">Uncharacterized protein</fullName>
    </submittedName>
</protein>
<evidence type="ECO:0000313" key="1">
    <source>
        <dbReference type="EMBL" id="MQA18043.1"/>
    </source>
</evidence>